<dbReference type="InterPro" id="IPR036770">
    <property type="entry name" value="Ankyrin_rpt-contain_sf"/>
</dbReference>
<dbReference type="CDD" id="cd09518">
    <property type="entry name" value="SAM_ANKS6"/>
    <property type="match status" value="1"/>
</dbReference>
<feature type="repeat" description="ANK" evidence="3">
    <location>
        <begin position="180"/>
        <end position="212"/>
    </location>
</feature>
<dbReference type="SMART" id="SM00454">
    <property type="entry name" value="SAM"/>
    <property type="match status" value="1"/>
</dbReference>
<dbReference type="Pfam" id="PF00536">
    <property type="entry name" value="SAM_1"/>
    <property type="match status" value="1"/>
</dbReference>
<feature type="repeat" description="ANK" evidence="3">
    <location>
        <begin position="78"/>
        <end position="110"/>
    </location>
</feature>
<feature type="compositionally biased region" description="Polar residues" evidence="4">
    <location>
        <begin position="717"/>
        <end position="726"/>
    </location>
</feature>
<dbReference type="Proteomes" id="UP000008144">
    <property type="component" value="Chromosome 3"/>
</dbReference>
<dbReference type="InterPro" id="IPR002110">
    <property type="entry name" value="Ankyrin_rpt"/>
</dbReference>
<protein>
    <recommendedName>
        <fullName evidence="5">SAM domain-containing protein</fullName>
    </recommendedName>
</protein>
<accession>H2XQR8</accession>
<feature type="region of interest" description="Disordered" evidence="4">
    <location>
        <begin position="560"/>
        <end position="585"/>
    </location>
</feature>
<feature type="compositionally biased region" description="Low complexity" evidence="4">
    <location>
        <begin position="638"/>
        <end position="649"/>
    </location>
</feature>
<dbReference type="SUPFAM" id="SSF47769">
    <property type="entry name" value="SAM/Pointed domain"/>
    <property type="match status" value="1"/>
</dbReference>
<dbReference type="InParanoid" id="H2XQR8"/>
<dbReference type="PROSITE" id="PS50088">
    <property type="entry name" value="ANK_REPEAT"/>
    <property type="match status" value="5"/>
</dbReference>
<feature type="domain" description="SAM" evidence="5">
    <location>
        <begin position="728"/>
        <end position="789"/>
    </location>
</feature>
<dbReference type="PANTHER" id="PTHR23206">
    <property type="entry name" value="MASK PROTEIN"/>
    <property type="match status" value="1"/>
</dbReference>
<evidence type="ECO:0000256" key="1">
    <source>
        <dbReference type="ARBA" id="ARBA00022737"/>
    </source>
</evidence>
<feature type="compositionally biased region" description="Polar residues" evidence="4">
    <location>
        <begin position="655"/>
        <end position="664"/>
    </location>
</feature>
<reference evidence="7" key="1">
    <citation type="journal article" date="2002" name="Science">
        <title>The draft genome of Ciona intestinalis: insights into chordate and vertebrate origins.</title>
        <authorList>
            <person name="Dehal P."/>
            <person name="Satou Y."/>
            <person name="Campbell R.K."/>
            <person name="Chapman J."/>
            <person name="Degnan B."/>
            <person name="De Tomaso A."/>
            <person name="Davidson B."/>
            <person name="Di Gregorio A."/>
            <person name="Gelpke M."/>
            <person name="Goodstein D.M."/>
            <person name="Harafuji N."/>
            <person name="Hastings K.E."/>
            <person name="Ho I."/>
            <person name="Hotta K."/>
            <person name="Huang W."/>
            <person name="Kawashima T."/>
            <person name="Lemaire P."/>
            <person name="Martinez D."/>
            <person name="Meinertzhagen I.A."/>
            <person name="Necula S."/>
            <person name="Nonaka M."/>
            <person name="Putnam N."/>
            <person name="Rash S."/>
            <person name="Saiga H."/>
            <person name="Satake M."/>
            <person name="Terry A."/>
            <person name="Yamada L."/>
            <person name="Wang H.G."/>
            <person name="Awazu S."/>
            <person name="Azumi K."/>
            <person name="Boore J."/>
            <person name="Branno M."/>
            <person name="Chin-Bow S."/>
            <person name="DeSantis R."/>
            <person name="Doyle S."/>
            <person name="Francino P."/>
            <person name="Keys D.N."/>
            <person name="Haga S."/>
            <person name="Hayashi H."/>
            <person name="Hino K."/>
            <person name="Imai K.S."/>
            <person name="Inaba K."/>
            <person name="Kano S."/>
            <person name="Kobayashi K."/>
            <person name="Kobayashi M."/>
            <person name="Lee B.I."/>
            <person name="Makabe K.W."/>
            <person name="Manohar C."/>
            <person name="Matassi G."/>
            <person name="Medina M."/>
            <person name="Mochizuki Y."/>
            <person name="Mount S."/>
            <person name="Morishita T."/>
            <person name="Miura S."/>
            <person name="Nakayama A."/>
            <person name="Nishizaka S."/>
            <person name="Nomoto H."/>
            <person name="Ohta F."/>
            <person name="Oishi K."/>
            <person name="Rigoutsos I."/>
            <person name="Sano M."/>
            <person name="Sasaki A."/>
            <person name="Sasakura Y."/>
            <person name="Shoguchi E."/>
            <person name="Shin-i T."/>
            <person name="Spagnuolo A."/>
            <person name="Stainier D."/>
            <person name="Suzuki M.M."/>
            <person name="Tassy O."/>
            <person name="Takatori N."/>
            <person name="Tokuoka M."/>
            <person name="Yagi K."/>
            <person name="Yoshizaki F."/>
            <person name="Wada S."/>
            <person name="Zhang C."/>
            <person name="Hyatt P.D."/>
            <person name="Larimer F."/>
            <person name="Detter C."/>
            <person name="Doggett N."/>
            <person name="Glavina T."/>
            <person name="Hawkins T."/>
            <person name="Richardson P."/>
            <person name="Lucas S."/>
            <person name="Kohara Y."/>
            <person name="Levine M."/>
            <person name="Satoh N."/>
            <person name="Rokhsar D.S."/>
        </authorList>
    </citation>
    <scope>NUCLEOTIDE SEQUENCE [LARGE SCALE GENOMIC DNA]</scope>
</reference>
<evidence type="ECO:0000313" key="6">
    <source>
        <dbReference type="Ensembl" id="ENSCINP00000032002.1"/>
    </source>
</evidence>
<dbReference type="STRING" id="7719.ENSCINP00000032002"/>
<keyword evidence="1" id="KW-0677">Repeat</keyword>
<dbReference type="GeneTree" id="ENSGT00940000157664"/>
<keyword evidence="2 3" id="KW-0040">ANK repeat</keyword>
<dbReference type="InterPro" id="IPR013761">
    <property type="entry name" value="SAM/pointed_sf"/>
</dbReference>
<dbReference type="PROSITE" id="PS50297">
    <property type="entry name" value="ANK_REP_REGION"/>
    <property type="match status" value="5"/>
</dbReference>
<feature type="region of interest" description="Disordered" evidence="4">
    <location>
        <begin position="629"/>
        <end position="731"/>
    </location>
</feature>
<dbReference type="Ensembl" id="ENSCINT00000030480.1">
    <property type="protein sequence ID" value="ENSCINP00000032002.1"/>
    <property type="gene ID" value="ENSCING00000011790.2"/>
</dbReference>
<feature type="compositionally biased region" description="Basic and acidic residues" evidence="4">
    <location>
        <begin position="697"/>
        <end position="709"/>
    </location>
</feature>
<feature type="compositionally biased region" description="Low complexity" evidence="4">
    <location>
        <begin position="521"/>
        <end position="541"/>
    </location>
</feature>
<dbReference type="SUPFAM" id="SSF48403">
    <property type="entry name" value="Ankyrin repeat"/>
    <property type="match status" value="1"/>
</dbReference>
<dbReference type="Pfam" id="PF12796">
    <property type="entry name" value="Ank_2"/>
    <property type="match status" value="3"/>
</dbReference>
<evidence type="ECO:0000256" key="4">
    <source>
        <dbReference type="SAM" id="MobiDB-lite"/>
    </source>
</evidence>
<feature type="repeat" description="ANK" evidence="3">
    <location>
        <begin position="314"/>
        <end position="346"/>
    </location>
</feature>
<sequence length="789" mass="86007">MDNSSITVPQSIWSLLKAVEDGDANKVQHLLEQNTEVSVETTDADGNSLLHIAAANGHEEVVRILLIKGASLDRSNSFGWTPLMQAARYGNESVAHYLLNNKAKINVTTPMGISALTLATYGGHTKMIELFMNHDVLADDSESVPYFTSPLAVATMQGRDDNLKKLLKKGIPPDQYFKFTDWTPLMIAALTGQLPMAKLLVEKGANPNFKNKQGKTALEIATDCEMKEVRGYLDHRTTDKPARVTESGESIIAAVKKGDYQKVFSLLEADGGKANKASSDGATPLMYASITGQLNLIKLLLDYNADIDARDYENGWTALMQATYYGKTQAAIYLIRRGANVGIQAHNGVTAFDMAMLINLNDTTLFRLLAEKVMQGYSNDEGGGFTSYKTNINQSSKMPPVKIPTPSNQSGVKRNWLSKVSMKMKGMKLTRTFKTKTSTFDETLIAPDDTVPDANSKCEAKYLIHNLVIDTNGGSNVTIGDPYAMAQANHCAPTTHFPMEKFSPVVPPFQSATGVDKQTMSSQRKLSSSKTSISNSLNSSGESSASLVVVRPFKFLQSPNSSGRYNGGNGPNGSPHSSGGATSVTRSFNHKRNASIGVKEPHNTSGWYMDEYIFIFIGDRHSDTVLANMTKRKQRKNTSSTPSSVVGGSMRSAMSAEQLTTSLQNRKKSSRAGSVASSQSTSSSRTLTPPQSPKSGQRSEKSRRSEGSRGARSVRSQGSSFSTHPSLSEEDELSGILRKLSLENYHPIFEEQEINMDDFLTLTHGDLSELGITQELPRQQILQAIKQIN</sequence>
<feature type="repeat" description="ANK" evidence="3">
    <location>
        <begin position="45"/>
        <end position="77"/>
    </location>
</feature>
<reference evidence="6" key="4">
    <citation type="submission" date="2025-09" db="UniProtKB">
        <authorList>
            <consortium name="Ensembl"/>
        </authorList>
    </citation>
    <scope>IDENTIFICATION</scope>
</reference>
<reference evidence="6" key="3">
    <citation type="submission" date="2025-08" db="UniProtKB">
        <authorList>
            <consortium name="Ensembl"/>
        </authorList>
    </citation>
    <scope>IDENTIFICATION</scope>
</reference>
<evidence type="ECO:0000259" key="5">
    <source>
        <dbReference type="PROSITE" id="PS50105"/>
    </source>
</evidence>
<dbReference type="PRINTS" id="PR01415">
    <property type="entry name" value="ANKYRIN"/>
</dbReference>
<dbReference type="Gene3D" id="1.10.150.50">
    <property type="entry name" value="Transcription Factor, Ets-1"/>
    <property type="match status" value="1"/>
</dbReference>
<feature type="compositionally biased region" description="Low complexity" evidence="4">
    <location>
        <begin position="671"/>
        <end position="696"/>
    </location>
</feature>
<dbReference type="SMART" id="SM00248">
    <property type="entry name" value="ANK"/>
    <property type="match status" value="8"/>
</dbReference>
<dbReference type="InterPro" id="IPR001660">
    <property type="entry name" value="SAM"/>
</dbReference>
<keyword evidence="7" id="KW-1185">Reference proteome</keyword>
<proteinExistence type="predicted"/>
<reference evidence="6" key="2">
    <citation type="journal article" date="2008" name="Genome Biol.">
        <title>Improved genome assembly and evidence-based global gene model set for the chordate Ciona intestinalis: new insight into intron and operon populations.</title>
        <authorList>
            <person name="Satou Y."/>
            <person name="Mineta K."/>
            <person name="Ogasawara M."/>
            <person name="Sasakura Y."/>
            <person name="Shoguchi E."/>
            <person name="Ueno K."/>
            <person name="Yamada L."/>
            <person name="Matsumoto J."/>
            <person name="Wasserscheid J."/>
            <person name="Dewar K."/>
            <person name="Wiley G.B."/>
            <person name="Macmil S.L."/>
            <person name="Roe B.A."/>
            <person name="Zeller R.W."/>
            <person name="Hastings K.E."/>
            <person name="Lemaire P."/>
            <person name="Lindquist E."/>
            <person name="Endo T."/>
            <person name="Hotta K."/>
            <person name="Inaba K."/>
        </authorList>
    </citation>
    <scope>NUCLEOTIDE SEQUENCE [LARGE SCALE GENOMIC DNA]</scope>
    <source>
        <strain evidence="6">wild type</strain>
    </source>
</reference>
<feature type="repeat" description="ANK" evidence="3">
    <location>
        <begin position="280"/>
        <end position="312"/>
    </location>
</feature>
<evidence type="ECO:0000313" key="7">
    <source>
        <dbReference type="Proteomes" id="UP000008144"/>
    </source>
</evidence>
<name>H2XQR8_CIOIN</name>
<dbReference type="AlphaFoldDB" id="H2XQR8"/>
<feature type="compositionally biased region" description="Polar residues" evidence="4">
    <location>
        <begin position="510"/>
        <end position="520"/>
    </location>
</feature>
<dbReference type="PANTHER" id="PTHR23206:SF5">
    <property type="entry name" value="ANKYRIN REPEAT AND KH DOMAIN-CONTAINING PROTEIN 1"/>
    <property type="match status" value="1"/>
</dbReference>
<dbReference type="PROSITE" id="PS50105">
    <property type="entry name" value="SAM_DOMAIN"/>
    <property type="match status" value="1"/>
</dbReference>
<evidence type="ECO:0000256" key="2">
    <source>
        <dbReference type="ARBA" id="ARBA00023043"/>
    </source>
</evidence>
<evidence type="ECO:0000256" key="3">
    <source>
        <dbReference type="PROSITE-ProRule" id="PRU00023"/>
    </source>
</evidence>
<dbReference type="Gene3D" id="1.25.40.20">
    <property type="entry name" value="Ankyrin repeat-containing domain"/>
    <property type="match status" value="3"/>
</dbReference>
<dbReference type="EMBL" id="EAAA01001615">
    <property type="status" value="NOT_ANNOTATED_CDS"/>
    <property type="molecule type" value="Genomic_DNA"/>
</dbReference>
<dbReference type="InterPro" id="IPR051631">
    <property type="entry name" value="Ankyrin-KH/SAM_domain"/>
</dbReference>
<dbReference type="OMA" id="RSPTTWM"/>
<organism evidence="6 7">
    <name type="scientific">Ciona intestinalis</name>
    <name type="common">Transparent sea squirt</name>
    <name type="synonym">Ascidia intestinalis</name>
    <dbReference type="NCBI Taxonomy" id="7719"/>
    <lineage>
        <taxon>Eukaryota</taxon>
        <taxon>Metazoa</taxon>
        <taxon>Chordata</taxon>
        <taxon>Tunicata</taxon>
        <taxon>Ascidiacea</taxon>
        <taxon>Phlebobranchia</taxon>
        <taxon>Cionidae</taxon>
        <taxon>Ciona</taxon>
    </lineage>
</organism>
<feature type="region of interest" description="Disordered" evidence="4">
    <location>
        <begin position="508"/>
        <end position="541"/>
    </location>
</feature>